<gene>
    <name evidence="1" type="ORF">BDY19DRAFT_663704</name>
</gene>
<dbReference type="EMBL" id="MU274906">
    <property type="protein sequence ID" value="KAI0090910.1"/>
    <property type="molecule type" value="Genomic_DNA"/>
</dbReference>
<organism evidence="1 2">
    <name type="scientific">Irpex rosettiformis</name>
    <dbReference type="NCBI Taxonomy" id="378272"/>
    <lineage>
        <taxon>Eukaryota</taxon>
        <taxon>Fungi</taxon>
        <taxon>Dikarya</taxon>
        <taxon>Basidiomycota</taxon>
        <taxon>Agaricomycotina</taxon>
        <taxon>Agaricomycetes</taxon>
        <taxon>Polyporales</taxon>
        <taxon>Irpicaceae</taxon>
        <taxon>Irpex</taxon>
    </lineage>
</organism>
<evidence type="ECO:0000313" key="2">
    <source>
        <dbReference type="Proteomes" id="UP001055072"/>
    </source>
</evidence>
<sequence>MIATSPPPASSLTPPPLSTPLSKSSTRHTSVANEFEILFQTFYMRYARCLQPPVLLQTLAYFYLQLATTQVLKLQHYLEKKPLLHRHPRQNQRRHQRQPHDYRQHTPRHDVPRKLQPGPSFHLHFGTGERVQARDDEGDHNWSSPRDELQGEKIVRSVVVPRSRHRVRARRVSRLSTLESPHPLPHNGLQQRGSSDWTPTPRSPPRH</sequence>
<keyword evidence="2" id="KW-1185">Reference proteome</keyword>
<comment type="caution">
    <text evidence="1">The sequence shown here is derived from an EMBL/GenBank/DDBJ whole genome shotgun (WGS) entry which is preliminary data.</text>
</comment>
<accession>A0ACB8UAB4</accession>
<dbReference type="Proteomes" id="UP001055072">
    <property type="component" value="Unassembled WGS sequence"/>
</dbReference>
<evidence type="ECO:0000313" key="1">
    <source>
        <dbReference type="EMBL" id="KAI0090910.1"/>
    </source>
</evidence>
<name>A0ACB8UAB4_9APHY</name>
<proteinExistence type="predicted"/>
<protein>
    <submittedName>
        <fullName evidence="1">Uncharacterized protein</fullName>
    </submittedName>
</protein>
<reference evidence="1" key="1">
    <citation type="journal article" date="2021" name="Environ. Microbiol.">
        <title>Gene family expansions and transcriptome signatures uncover fungal adaptations to wood decay.</title>
        <authorList>
            <person name="Hage H."/>
            <person name="Miyauchi S."/>
            <person name="Viragh M."/>
            <person name="Drula E."/>
            <person name="Min B."/>
            <person name="Chaduli D."/>
            <person name="Navarro D."/>
            <person name="Favel A."/>
            <person name="Norest M."/>
            <person name="Lesage-Meessen L."/>
            <person name="Balint B."/>
            <person name="Merenyi Z."/>
            <person name="de Eugenio L."/>
            <person name="Morin E."/>
            <person name="Martinez A.T."/>
            <person name="Baldrian P."/>
            <person name="Stursova M."/>
            <person name="Martinez M.J."/>
            <person name="Novotny C."/>
            <person name="Magnuson J.K."/>
            <person name="Spatafora J.W."/>
            <person name="Maurice S."/>
            <person name="Pangilinan J."/>
            <person name="Andreopoulos W."/>
            <person name="LaButti K."/>
            <person name="Hundley H."/>
            <person name="Na H."/>
            <person name="Kuo A."/>
            <person name="Barry K."/>
            <person name="Lipzen A."/>
            <person name="Henrissat B."/>
            <person name="Riley R."/>
            <person name="Ahrendt S."/>
            <person name="Nagy L.G."/>
            <person name="Grigoriev I.V."/>
            <person name="Martin F."/>
            <person name="Rosso M.N."/>
        </authorList>
    </citation>
    <scope>NUCLEOTIDE SEQUENCE</scope>
    <source>
        <strain evidence="1">CBS 384.51</strain>
    </source>
</reference>